<proteinExistence type="predicted"/>
<name>A0A1V2LUS6_PICKU</name>
<gene>
    <name evidence="2" type="ORF">BOH78_0476</name>
</gene>
<evidence type="ECO:0000256" key="1">
    <source>
        <dbReference type="SAM" id="MobiDB-lite"/>
    </source>
</evidence>
<evidence type="ECO:0000313" key="2">
    <source>
        <dbReference type="EMBL" id="ONH77327.1"/>
    </source>
</evidence>
<comment type="caution">
    <text evidence="2">The sequence shown here is derived from an EMBL/GenBank/DDBJ whole genome shotgun (WGS) entry which is preliminary data.</text>
</comment>
<feature type="compositionally biased region" description="Polar residues" evidence="1">
    <location>
        <begin position="24"/>
        <end position="36"/>
    </location>
</feature>
<dbReference type="EMBL" id="MQVM01000002">
    <property type="protein sequence ID" value="ONH77327.1"/>
    <property type="molecule type" value="Genomic_DNA"/>
</dbReference>
<dbReference type="AlphaFoldDB" id="A0A1V2LUS6"/>
<dbReference type="VEuPathDB" id="FungiDB:C5L36_0B09810"/>
<reference evidence="3" key="1">
    <citation type="journal article" date="2017" name="Genome Announc.">
        <title>Genome sequences of Cyberlindnera fabianii 65, Pichia kudriavzevii 129, and Saccharomyces cerevisiae 131 isolated from fermented masau fruits in Zimbabwe.</title>
        <authorList>
            <person name="van Rijswijck I.M.H."/>
            <person name="Derks M.F.L."/>
            <person name="Abee T."/>
            <person name="de Ridder D."/>
            <person name="Smid E.J."/>
        </authorList>
    </citation>
    <scope>NUCLEOTIDE SEQUENCE [LARGE SCALE GENOMIC DNA]</scope>
    <source>
        <strain evidence="3">129</strain>
    </source>
</reference>
<sequence>MSRQPSTPPPMEDEAYNPFFQTPHKGSSGSNTGNVTIINSHSIKSKKYEKNHTMLFTPQTPCVQGSEEDFPCSLLPMSPQTTTHKSHATLDVFNTKKNSMNPLRTPETTPRYRKWEVSDSALEGSSLLPFTPGPRKREGLLECRARYNEEHKIEPKKLLDFGKSSLMKCEDYSNKEDELMNYNSSEYESEEDSQTKLLQEKLKIQLDCNEYPTKDPQTPRHQIGSDDIIRRLGEEKLKYPELNKVDDIVVHKSIKNPFIVDKVGKKTTNRKIRADHNSRFDKELELVYHSTGEKFYVQLSEEAQRIKPKKLNFSEFKRVSDKFDPTVVSTPVEEIDFLQTPQRGNKMSIKGLLNYDGSTDADTEESEDEVPKGVNHEKIANPFRGEFSSCHEFPIEKFSDYLHVQRHEGRDKYIAGEIEYVNHHTGEHKVEKLSRDVSPIRPRKLNFDN</sequence>
<feature type="region of interest" description="Disordered" evidence="1">
    <location>
        <begin position="1"/>
        <end position="36"/>
    </location>
</feature>
<accession>A0A1V2LUS6</accession>
<evidence type="ECO:0000313" key="3">
    <source>
        <dbReference type="Proteomes" id="UP000189274"/>
    </source>
</evidence>
<organism evidence="2 3">
    <name type="scientific">Pichia kudriavzevii</name>
    <name type="common">Yeast</name>
    <name type="synonym">Issatchenkia orientalis</name>
    <dbReference type="NCBI Taxonomy" id="4909"/>
    <lineage>
        <taxon>Eukaryota</taxon>
        <taxon>Fungi</taxon>
        <taxon>Dikarya</taxon>
        <taxon>Ascomycota</taxon>
        <taxon>Saccharomycotina</taxon>
        <taxon>Pichiomycetes</taxon>
        <taxon>Pichiales</taxon>
        <taxon>Pichiaceae</taxon>
        <taxon>Pichia</taxon>
    </lineage>
</organism>
<protein>
    <submittedName>
        <fullName evidence="2">Uncharacterized protein</fullName>
    </submittedName>
</protein>
<dbReference type="Proteomes" id="UP000189274">
    <property type="component" value="Unassembled WGS sequence"/>
</dbReference>
<feature type="compositionally biased region" description="Pro residues" evidence="1">
    <location>
        <begin position="1"/>
        <end position="10"/>
    </location>
</feature>